<feature type="region of interest" description="Disordered" evidence="1">
    <location>
        <begin position="59"/>
        <end position="93"/>
    </location>
</feature>
<dbReference type="PANTHER" id="PTHR21193">
    <property type="entry name" value="OXIDOREDUCTASE-LIKE DOMAIN-CONTAINING PROTEIN 1"/>
    <property type="match status" value="1"/>
</dbReference>
<keyword evidence="4" id="KW-1185">Reference proteome</keyword>
<organism evidence="3 4">
    <name type="scientific">Arthrobotrys musiformis</name>
    <dbReference type="NCBI Taxonomy" id="47236"/>
    <lineage>
        <taxon>Eukaryota</taxon>
        <taxon>Fungi</taxon>
        <taxon>Dikarya</taxon>
        <taxon>Ascomycota</taxon>
        <taxon>Pezizomycotina</taxon>
        <taxon>Orbiliomycetes</taxon>
        <taxon>Orbiliales</taxon>
        <taxon>Orbiliaceae</taxon>
        <taxon>Arthrobotrys</taxon>
    </lineage>
</organism>
<dbReference type="Pfam" id="PF09791">
    <property type="entry name" value="Oxidored-like"/>
    <property type="match status" value="1"/>
</dbReference>
<protein>
    <recommendedName>
        <fullName evidence="2">Oxidoreductase-like domain-containing protein</fullName>
    </recommendedName>
</protein>
<comment type="caution">
    <text evidence="3">The sequence shown here is derived from an EMBL/GenBank/DDBJ whole genome shotgun (WGS) entry which is preliminary data.</text>
</comment>
<dbReference type="InterPro" id="IPR039251">
    <property type="entry name" value="OXLD1"/>
</dbReference>
<proteinExistence type="predicted"/>
<feature type="domain" description="Oxidoreductase-like" evidence="2">
    <location>
        <begin position="120"/>
        <end position="164"/>
    </location>
</feature>
<evidence type="ECO:0000259" key="2">
    <source>
        <dbReference type="Pfam" id="PF09791"/>
    </source>
</evidence>
<evidence type="ECO:0000313" key="3">
    <source>
        <dbReference type="EMBL" id="KAK6497335.1"/>
    </source>
</evidence>
<dbReference type="AlphaFoldDB" id="A0AAV9VXE7"/>
<dbReference type="PANTHER" id="PTHR21193:SF3">
    <property type="entry name" value="OXIDOREDUCTASE-LIKE DOMAIN-CONTAINING PROTEIN 1"/>
    <property type="match status" value="1"/>
</dbReference>
<dbReference type="InterPro" id="IPR019180">
    <property type="entry name" value="Oxidoreductase-like_N"/>
</dbReference>
<evidence type="ECO:0000256" key="1">
    <source>
        <dbReference type="SAM" id="MobiDB-lite"/>
    </source>
</evidence>
<sequence length="252" mass="27775">MHPIGLRTIPALRNFVLSGTILSTTAFGFRTKPRVNTLTTQAFPLTGFYQLLLEHPQTPSEHPAYYPPGGRGQPSQQPASNPKEEADSGSQPTRAQLVFGSRLVGPLRVRTNDANSQSQMIAGVSVPPKPKEPDNCCMSGCVNCVWDVFREDLEEWAAANARAQVALKRQYKREAFSVAPGGEVDVRKDIVHRGRHEYSSQIRDQGVTLGKNMWEGLEDIPIGIRVFMDTEKVIKSRSSDKNRAASTSDIGD</sequence>
<gene>
    <name evidence="3" type="ORF">TWF481_011749</name>
</gene>
<accession>A0AAV9VXE7</accession>
<evidence type="ECO:0000313" key="4">
    <source>
        <dbReference type="Proteomes" id="UP001370758"/>
    </source>
</evidence>
<dbReference type="Proteomes" id="UP001370758">
    <property type="component" value="Unassembled WGS sequence"/>
</dbReference>
<dbReference type="EMBL" id="JAVHJL010000009">
    <property type="protein sequence ID" value="KAK6497335.1"/>
    <property type="molecule type" value="Genomic_DNA"/>
</dbReference>
<reference evidence="3 4" key="1">
    <citation type="submission" date="2023-08" db="EMBL/GenBank/DDBJ databases">
        <authorList>
            <person name="Palmer J.M."/>
        </authorList>
    </citation>
    <scope>NUCLEOTIDE SEQUENCE [LARGE SCALE GENOMIC DNA]</scope>
    <source>
        <strain evidence="3 4">TWF481</strain>
    </source>
</reference>
<name>A0AAV9VXE7_9PEZI</name>
<dbReference type="GO" id="GO:0005739">
    <property type="term" value="C:mitochondrion"/>
    <property type="evidence" value="ECO:0007669"/>
    <property type="project" value="TreeGrafter"/>
</dbReference>